<feature type="region of interest" description="Disordered" evidence="1">
    <location>
        <begin position="42"/>
        <end position="65"/>
    </location>
</feature>
<feature type="compositionally biased region" description="Basic and acidic residues" evidence="1">
    <location>
        <begin position="42"/>
        <end position="58"/>
    </location>
</feature>
<keyword evidence="3" id="KW-1185">Reference proteome</keyword>
<dbReference type="EMBL" id="JANEYG010000070">
    <property type="protein sequence ID" value="KAJ8914518.1"/>
    <property type="molecule type" value="Genomic_DNA"/>
</dbReference>
<dbReference type="Proteomes" id="UP001159042">
    <property type="component" value="Unassembled WGS sequence"/>
</dbReference>
<organism evidence="2 3">
    <name type="scientific">Exocentrus adspersus</name>
    <dbReference type="NCBI Taxonomy" id="1586481"/>
    <lineage>
        <taxon>Eukaryota</taxon>
        <taxon>Metazoa</taxon>
        <taxon>Ecdysozoa</taxon>
        <taxon>Arthropoda</taxon>
        <taxon>Hexapoda</taxon>
        <taxon>Insecta</taxon>
        <taxon>Pterygota</taxon>
        <taxon>Neoptera</taxon>
        <taxon>Endopterygota</taxon>
        <taxon>Coleoptera</taxon>
        <taxon>Polyphaga</taxon>
        <taxon>Cucujiformia</taxon>
        <taxon>Chrysomeloidea</taxon>
        <taxon>Cerambycidae</taxon>
        <taxon>Lamiinae</taxon>
        <taxon>Acanthocinini</taxon>
        <taxon>Exocentrus</taxon>
    </lineage>
</organism>
<dbReference type="AlphaFoldDB" id="A0AAV8VJU8"/>
<protein>
    <submittedName>
        <fullName evidence="2">Uncharacterized protein</fullName>
    </submittedName>
</protein>
<reference evidence="2 3" key="1">
    <citation type="journal article" date="2023" name="Insect Mol. Biol.">
        <title>Genome sequencing provides insights into the evolution of gene families encoding plant cell wall-degrading enzymes in longhorned beetles.</title>
        <authorList>
            <person name="Shin N.R."/>
            <person name="Okamura Y."/>
            <person name="Kirsch R."/>
            <person name="Pauchet Y."/>
        </authorList>
    </citation>
    <scope>NUCLEOTIDE SEQUENCE [LARGE SCALE GENOMIC DNA]</scope>
    <source>
        <strain evidence="2">EAD_L_NR</strain>
    </source>
</reference>
<sequence>MYIRTRVVRGSSLNSEEKNLAYYGTNEEMEAGMGRKLREKRSEMGDAKGGEHQDEKKVKSQALRKARGARVVCPAPIRLQGGSLDRPRIDDVRNAFNSAGWSRIEEKLRIKNFSPYLINIVLRYLWDRKVHMGRLQRQLNAGMPGFGPRADAFNNSVRSAGLGGDASSEDTGCLLLTAH</sequence>
<comment type="caution">
    <text evidence="2">The sequence shown here is derived from an EMBL/GenBank/DDBJ whole genome shotgun (WGS) entry which is preliminary data.</text>
</comment>
<name>A0AAV8VJU8_9CUCU</name>
<evidence type="ECO:0000313" key="2">
    <source>
        <dbReference type="EMBL" id="KAJ8914518.1"/>
    </source>
</evidence>
<gene>
    <name evidence="2" type="ORF">NQ315_002791</name>
</gene>
<evidence type="ECO:0000256" key="1">
    <source>
        <dbReference type="SAM" id="MobiDB-lite"/>
    </source>
</evidence>
<proteinExistence type="predicted"/>
<accession>A0AAV8VJU8</accession>
<evidence type="ECO:0000313" key="3">
    <source>
        <dbReference type="Proteomes" id="UP001159042"/>
    </source>
</evidence>